<protein>
    <submittedName>
        <fullName evidence="1">Uncharacterized protein</fullName>
    </submittedName>
</protein>
<dbReference type="EMBL" id="LAZR01065464">
    <property type="protein sequence ID" value="KKK55487.1"/>
    <property type="molecule type" value="Genomic_DNA"/>
</dbReference>
<reference evidence="1" key="1">
    <citation type="journal article" date="2015" name="Nature">
        <title>Complex archaea that bridge the gap between prokaryotes and eukaryotes.</title>
        <authorList>
            <person name="Spang A."/>
            <person name="Saw J.H."/>
            <person name="Jorgensen S.L."/>
            <person name="Zaremba-Niedzwiedzka K."/>
            <person name="Martijn J."/>
            <person name="Lind A.E."/>
            <person name="van Eijk R."/>
            <person name="Schleper C."/>
            <person name="Guy L."/>
            <person name="Ettema T.J."/>
        </authorList>
    </citation>
    <scope>NUCLEOTIDE SEQUENCE</scope>
</reference>
<proteinExistence type="predicted"/>
<evidence type="ECO:0000313" key="1">
    <source>
        <dbReference type="EMBL" id="KKK55487.1"/>
    </source>
</evidence>
<dbReference type="AlphaFoldDB" id="A0A0F8WF89"/>
<feature type="non-terminal residue" evidence="1">
    <location>
        <position position="1"/>
    </location>
</feature>
<gene>
    <name evidence="1" type="ORF">LCGC14_3074080</name>
</gene>
<accession>A0A0F8WF89</accession>
<comment type="caution">
    <text evidence="1">The sequence shown here is derived from an EMBL/GenBank/DDBJ whole genome shotgun (WGS) entry which is preliminary data.</text>
</comment>
<sequence length="81" mass="9174">ISYLEALEPDEIDECDKVELAGLLAFKTDVDSTEADKGYAKFPLGRVYIRWEAAANEWPMLTIPVKYRVILWGGHVLLMTS</sequence>
<name>A0A0F8WF89_9ZZZZ</name>
<organism evidence="1">
    <name type="scientific">marine sediment metagenome</name>
    <dbReference type="NCBI Taxonomy" id="412755"/>
    <lineage>
        <taxon>unclassified sequences</taxon>
        <taxon>metagenomes</taxon>
        <taxon>ecological metagenomes</taxon>
    </lineage>
</organism>